<dbReference type="SUPFAM" id="SSF46689">
    <property type="entry name" value="Homeodomain-like"/>
    <property type="match status" value="1"/>
</dbReference>
<dbReference type="PROSITE" id="PS01124">
    <property type="entry name" value="HTH_ARAC_FAMILY_2"/>
    <property type="match status" value="1"/>
</dbReference>
<evidence type="ECO:0000259" key="10">
    <source>
        <dbReference type="PROSITE" id="PS50110"/>
    </source>
</evidence>
<dbReference type="AlphaFoldDB" id="A0A7X2Z1E8"/>
<evidence type="ECO:0000256" key="8">
    <source>
        <dbReference type="PROSITE-ProRule" id="PRU00169"/>
    </source>
</evidence>
<feature type="domain" description="Response regulatory" evidence="10">
    <location>
        <begin position="31"/>
        <end position="148"/>
    </location>
</feature>
<keyword evidence="2" id="KW-0963">Cytoplasm</keyword>
<gene>
    <name evidence="11" type="ORF">GNP95_09655</name>
</gene>
<keyword evidence="7" id="KW-0804">Transcription</keyword>
<dbReference type="CDD" id="cd17536">
    <property type="entry name" value="REC_YesN-like"/>
    <property type="match status" value="1"/>
</dbReference>
<dbReference type="Pfam" id="PF12833">
    <property type="entry name" value="HTH_18"/>
    <property type="match status" value="1"/>
</dbReference>
<comment type="caution">
    <text evidence="11">The sequence shown here is derived from an EMBL/GenBank/DDBJ whole genome shotgun (WGS) entry which is preliminary data.</text>
</comment>
<keyword evidence="5" id="KW-0805">Transcription regulation</keyword>
<dbReference type="SMART" id="SM00342">
    <property type="entry name" value="HTH_ARAC"/>
    <property type="match status" value="1"/>
</dbReference>
<evidence type="ECO:0000256" key="3">
    <source>
        <dbReference type="ARBA" id="ARBA00022553"/>
    </source>
</evidence>
<evidence type="ECO:0000256" key="1">
    <source>
        <dbReference type="ARBA" id="ARBA00004496"/>
    </source>
</evidence>
<dbReference type="GO" id="GO:0000160">
    <property type="term" value="P:phosphorelay signal transduction system"/>
    <property type="evidence" value="ECO:0007669"/>
    <property type="project" value="UniProtKB-KW"/>
</dbReference>
<dbReference type="GO" id="GO:0003700">
    <property type="term" value="F:DNA-binding transcription factor activity"/>
    <property type="evidence" value="ECO:0007669"/>
    <property type="project" value="InterPro"/>
</dbReference>
<name>A0A7X2Z1E8_9BACL</name>
<proteinExistence type="predicted"/>
<dbReference type="InterPro" id="IPR051552">
    <property type="entry name" value="HptR"/>
</dbReference>
<dbReference type="InterPro" id="IPR020449">
    <property type="entry name" value="Tscrpt_reg_AraC-type_HTH"/>
</dbReference>
<accession>A0A7X2Z1E8</accession>
<dbReference type="Proteomes" id="UP000447876">
    <property type="component" value="Unassembled WGS sequence"/>
</dbReference>
<dbReference type="RefSeq" id="WP_155610613.1">
    <property type="nucleotide sequence ID" value="NZ_WNZW01000002.1"/>
</dbReference>
<evidence type="ECO:0000256" key="2">
    <source>
        <dbReference type="ARBA" id="ARBA00022490"/>
    </source>
</evidence>
<dbReference type="SMART" id="SM00448">
    <property type="entry name" value="REC"/>
    <property type="match status" value="1"/>
</dbReference>
<dbReference type="SUPFAM" id="SSF52172">
    <property type="entry name" value="CheY-like"/>
    <property type="match status" value="1"/>
</dbReference>
<reference evidence="11 12" key="1">
    <citation type="submission" date="2019-11" db="EMBL/GenBank/DDBJ databases">
        <title>Draft genome sequences of five Paenibacillus species of dairy origin.</title>
        <authorList>
            <person name="Olajide A.M."/>
            <person name="Chen S."/>
            <person name="Lapointe G."/>
        </authorList>
    </citation>
    <scope>NUCLEOTIDE SEQUENCE [LARGE SCALE GENOMIC DNA]</scope>
    <source>
        <strain evidence="11 12">12CR55</strain>
    </source>
</reference>
<evidence type="ECO:0000313" key="11">
    <source>
        <dbReference type="EMBL" id="MUG45263.1"/>
    </source>
</evidence>
<dbReference type="PRINTS" id="PR00032">
    <property type="entry name" value="HTHARAC"/>
</dbReference>
<evidence type="ECO:0000256" key="5">
    <source>
        <dbReference type="ARBA" id="ARBA00023015"/>
    </source>
</evidence>
<evidence type="ECO:0000256" key="6">
    <source>
        <dbReference type="ARBA" id="ARBA00023125"/>
    </source>
</evidence>
<dbReference type="OrthoDB" id="9794370at2"/>
<comment type="subcellular location">
    <subcellularLocation>
        <location evidence="1">Cytoplasm</location>
    </subcellularLocation>
</comment>
<dbReference type="InterPro" id="IPR018060">
    <property type="entry name" value="HTH_AraC"/>
</dbReference>
<dbReference type="Gene3D" id="1.10.10.60">
    <property type="entry name" value="Homeodomain-like"/>
    <property type="match status" value="2"/>
</dbReference>
<evidence type="ECO:0000256" key="7">
    <source>
        <dbReference type="ARBA" id="ARBA00023163"/>
    </source>
</evidence>
<dbReference type="PROSITE" id="PS00041">
    <property type="entry name" value="HTH_ARAC_FAMILY_1"/>
    <property type="match status" value="1"/>
</dbReference>
<dbReference type="Pfam" id="PF00072">
    <property type="entry name" value="Response_reg"/>
    <property type="match status" value="1"/>
</dbReference>
<feature type="domain" description="HTH araC/xylS-type" evidence="9">
    <location>
        <begin position="290"/>
        <end position="389"/>
    </location>
</feature>
<dbReference type="PANTHER" id="PTHR42713:SF3">
    <property type="entry name" value="TRANSCRIPTIONAL REGULATORY PROTEIN HPTR"/>
    <property type="match status" value="1"/>
</dbReference>
<evidence type="ECO:0000313" key="12">
    <source>
        <dbReference type="Proteomes" id="UP000447876"/>
    </source>
</evidence>
<keyword evidence="4" id="KW-0902">Two-component regulatory system</keyword>
<dbReference type="GO" id="GO:0043565">
    <property type="term" value="F:sequence-specific DNA binding"/>
    <property type="evidence" value="ECO:0007669"/>
    <property type="project" value="InterPro"/>
</dbReference>
<protein>
    <submittedName>
        <fullName evidence="11">Response regulator</fullName>
    </submittedName>
</protein>
<dbReference type="Gene3D" id="3.40.50.2300">
    <property type="match status" value="1"/>
</dbReference>
<keyword evidence="3 8" id="KW-0597">Phosphoprotein</keyword>
<evidence type="ECO:0000259" key="9">
    <source>
        <dbReference type="PROSITE" id="PS01124"/>
    </source>
</evidence>
<dbReference type="PROSITE" id="PS50110">
    <property type="entry name" value="RESPONSE_REGULATORY"/>
    <property type="match status" value="1"/>
</dbReference>
<dbReference type="InterPro" id="IPR009057">
    <property type="entry name" value="Homeodomain-like_sf"/>
</dbReference>
<evidence type="ECO:0000256" key="4">
    <source>
        <dbReference type="ARBA" id="ARBA00023012"/>
    </source>
</evidence>
<sequence>MVFILRAERAKEQRLNWFFPITTAKVNRMYKVMIVDDEPLFRDYMRSKLDWASHGFHICCEAANGREALEEAKENRPDLAFIDISMPFIDGLELTKLLKQTQPDISVVFVTGHSEFDYARQAVRLGAQDYLLKPFNKVEFATTLQRVKRALDERSRPSFQEQIPPQKAANLGVLPFDVQETLILTLRMREMDAVHEEMSRIWQVIHKMDISISSARGQSYLEALINLCRAYIMESELNPEEVWGTGSALEQQRQALPSWEEALGWIAELFSRAVNYRESFRPSKSYQLFTAAKAYIQQNYSDSELTVEGVAQALYVDASYLRKVFRKEASVSVVDYITYIRMKEAKDILLTRPMKLSAVAEKVGYNDPNYFSKCFKKRFGLTPSEFEQLHANKANPE</sequence>
<dbReference type="GO" id="GO:0005737">
    <property type="term" value="C:cytoplasm"/>
    <property type="evidence" value="ECO:0007669"/>
    <property type="project" value="UniProtKB-SubCell"/>
</dbReference>
<feature type="modified residue" description="4-aspartylphosphate" evidence="8">
    <location>
        <position position="83"/>
    </location>
</feature>
<dbReference type="InterPro" id="IPR011006">
    <property type="entry name" value="CheY-like_superfamily"/>
</dbReference>
<dbReference type="EMBL" id="WNZW01000002">
    <property type="protein sequence ID" value="MUG45263.1"/>
    <property type="molecule type" value="Genomic_DNA"/>
</dbReference>
<keyword evidence="6" id="KW-0238">DNA-binding</keyword>
<dbReference type="InterPro" id="IPR001789">
    <property type="entry name" value="Sig_transdc_resp-reg_receiver"/>
</dbReference>
<dbReference type="InterPro" id="IPR018062">
    <property type="entry name" value="HTH_AraC-typ_CS"/>
</dbReference>
<organism evidence="11 12">
    <name type="scientific">Paenibacillus woosongensis</name>
    <dbReference type="NCBI Taxonomy" id="307580"/>
    <lineage>
        <taxon>Bacteria</taxon>
        <taxon>Bacillati</taxon>
        <taxon>Bacillota</taxon>
        <taxon>Bacilli</taxon>
        <taxon>Bacillales</taxon>
        <taxon>Paenibacillaceae</taxon>
        <taxon>Paenibacillus</taxon>
    </lineage>
</organism>
<dbReference type="PANTHER" id="PTHR42713">
    <property type="entry name" value="HISTIDINE KINASE-RELATED"/>
    <property type="match status" value="1"/>
</dbReference>